<sequence length="101" mass="10808">MNSARCTSLPDNRLHLAGLPNQITSNSADRRFRALSAAQAGELPRFVGAPQGDRRRGLTDESARTRCGSQCASRTAAHSLSTNWCSVIPKVWKTSSAGTPP</sequence>
<evidence type="ECO:0000313" key="2">
    <source>
        <dbReference type="Proteomes" id="UP000008710"/>
    </source>
</evidence>
<organism evidence="1 2">
    <name type="scientific">Rhodococcus jostii (strain RHA1)</name>
    <dbReference type="NCBI Taxonomy" id="101510"/>
    <lineage>
        <taxon>Bacteria</taxon>
        <taxon>Bacillati</taxon>
        <taxon>Actinomycetota</taxon>
        <taxon>Actinomycetes</taxon>
        <taxon>Mycobacteriales</taxon>
        <taxon>Nocardiaceae</taxon>
        <taxon>Rhodococcus</taxon>
    </lineage>
</organism>
<keyword evidence="1" id="KW-0614">Plasmid</keyword>
<dbReference type="AlphaFoldDB" id="Q0RY65"/>
<geneLocation type="plasmid" evidence="1 2">
    <name>pRHL1</name>
</geneLocation>
<evidence type="ECO:0000313" key="1">
    <source>
        <dbReference type="EMBL" id="ABG99771.1"/>
    </source>
</evidence>
<proteinExistence type="predicted"/>
<dbReference type="EMBL" id="CP000432">
    <property type="protein sequence ID" value="ABG99771.1"/>
    <property type="molecule type" value="Genomic_DNA"/>
</dbReference>
<reference evidence="2" key="1">
    <citation type="journal article" date="2006" name="Proc. Natl. Acad. Sci. U.S.A.">
        <title>The complete genome of Rhodococcus sp. RHA1 provides insights into a catabolic powerhouse.</title>
        <authorList>
            <person name="McLeod M.P."/>
            <person name="Warren R.L."/>
            <person name="Hsiao W.W.L."/>
            <person name="Araki N."/>
            <person name="Myhre M."/>
            <person name="Fernandes C."/>
            <person name="Miyazawa D."/>
            <person name="Wong W."/>
            <person name="Lillquist A.L."/>
            <person name="Wang D."/>
            <person name="Dosanjh M."/>
            <person name="Hara H."/>
            <person name="Petrescu A."/>
            <person name="Morin R.D."/>
            <person name="Yang G."/>
            <person name="Stott J.M."/>
            <person name="Schein J.E."/>
            <person name="Shin H."/>
            <person name="Smailus D."/>
            <person name="Siddiqui A.S."/>
            <person name="Marra M.A."/>
            <person name="Jones S.J.M."/>
            <person name="Holt R."/>
            <person name="Brinkman F.S.L."/>
            <person name="Miyauchi K."/>
            <person name="Fukuda M."/>
            <person name="Davies J.E."/>
            <person name="Mohn W.W."/>
            <person name="Eltis L.D."/>
        </authorList>
    </citation>
    <scope>NUCLEOTIDE SEQUENCE [LARGE SCALE GENOMIC DNA]</scope>
    <source>
        <strain evidence="2">RHA1</strain>
    </source>
</reference>
<gene>
    <name evidence="1" type="ordered locus">RHA1_ro08727</name>
</gene>
<dbReference type="HOGENOM" id="CLU_2289464_0_0_11"/>
<dbReference type="Proteomes" id="UP000008710">
    <property type="component" value="Plasmid pRHL1"/>
</dbReference>
<dbReference type="KEGG" id="rha:RHA1_ro08727"/>
<name>Q0RY65_RHOJR</name>
<accession>Q0RY65</accession>
<protein>
    <submittedName>
        <fullName evidence="1">Uncharacterized protein</fullName>
    </submittedName>
</protein>